<keyword evidence="2" id="KW-1185">Reference proteome</keyword>
<protein>
    <submittedName>
        <fullName evidence="1">2502_t:CDS:1</fullName>
    </submittedName>
</protein>
<evidence type="ECO:0000313" key="2">
    <source>
        <dbReference type="Proteomes" id="UP000789375"/>
    </source>
</evidence>
<dbReference type="EMBL" id="CAJVPP010000062">
    <property type="protein sequence ID" value="CAG8438675.1"/>
    <property type="molecule type" value="Genomic_DNA"/>
</dbReference>
<evidence type="ECO:0000313" key="1">
    <source>
        <dbReference type="EMBL" id="CAG8438675.1"/>
    </source>
</evidence>
<reference evidence="1" key="1">
    <citation type="submission" date="2021-06" db="EMBL/GenBank/DDBJ databases">
        <authorList>
            <person name="Kallberg Y."/>
            <person name="Tangrot J."/>
            <person name="Rosling A."/>
        </authorList>
    </citation>
    <scope>NUCLEOTIDE SEQUENCE</scope>
    <source>
        <strain evidence="1">87-6 pot B 2015</strain>
    </source>
</reference>
<accession>A0A9N8V100</accession>
<dbReference type="Proteomes" id="UP000789375">
    <property type="component" value="Unassembled WGS sequence"/>
</dbReference>
<dbReference type="AlphaFoldDB" id="A0A9N8V100"/>
<organism evidence="1 2">
    <name type="scientific">Funneliformis mosseae</name>
    <name type="common">Endomycorrhizal fungus</name>
    <name type="synonym">Glomus mosseae</name>
    <dbReference type="NCBI Taxonomy" id="27381"/>
    <lineage>
        <taxon>Eukaryota</taxon>
        <taxon>Fungi</taxon>
        <taxon>Fungi incertae sedis</taxon>
        <taxon>Mucoromycota</taxon>
        <taxon>Glomeromycotina</taxon>
        <taxon>Glomeromycetes</taxon>
        <taxon>Glomerales</taxon>
        <taxon>Glomeraceae</taxon>
        <taxon>Funneliformis</taxon>
    </lineage>
</organism>
<dbReference type="Gene3D" id="1.10.150.50">
    <property type="entry name" value="Transcription Factor, Ets-1"/>
    <property type="match status" value="1"/>
</dbReference>
<sequence length="713" mass="81049">MSSNVVVSSTGVPIPNLPTVEEVKGWSVKQLNGFLKSILNIDNHIDTITVSQEVDGSTFLDFTTTDFERWGIPGGPSKRIEMLISQIKGEQTATGKKRKIELSQILQDFIPDEVNLVKKKSTITEFVNRDDGLNAAFEVFIKNHEGRMSNQSQDTYFGLCFGGCGIGKTELVTQFCMKMIKEYKNVLVLDLNNEFHSFDQNVCKDDQWLGLSLATVYFGRRKLKLSAFIKTISCNYGEESLKAFDDVSEVLTLIVNHYRKWKCIEGTLCVVVWKDDYQTEMEQLSNPRLNVIKQLGNYNHSSIGTSIAAEQDVVLVPILSGTFGGDVKKTIIESRHSVKVLSTPPLSFDASIRVLGISKEVLEQSPFKLRILISDIGGVARLLIDLRRMNDFTKPLEERDVDSLGSQMVNRVSECYSIVTPRGQQNITTLPKSALKELIRCIITGTSIYDGTQLPETEVTYIDLNRHGIFHYRPLSNDQFVITMPYILLWKLNNEVALLPLDLLTFPCQRWTWQDFERLEAYLETLRAGSGTTIKEQFPHAYANANVLKWKIEPCEQMSVEQEAVQCVPRTGTVDWTGIHSYNHYILSSVVFLCHTGNPAIDSHSSRRSGSKYIRLLKQTKHFAPKTKGKIFSSEVIRWYNNAMEKFNNARIFESIGFILFTNRDISKIDREKALAACPNLIIICRDNLENYMSHTFLYRGFVDEEYRDEESA</sequence>
<comment type="caution">
    <text evidence="1">The sequence shown here is derived from an EMBL/GenBank/DDBJ whole genome shotgun (WGS) entry which is preliminary data.</text>
</comment>
<dbReference type="InterPro" id="IPR013761">
    <property type="entry name" value="SAM/pointed_sf"/>
</dbReference>
<gene>
    <name evidence="1" type="ORF">FMOSSE_LOCUS623</name>
</gene>
<proteinExistence type="predicted"/>
<name>A0A9N8V100_FUNMO</name>